<evidence type="ECO:0000313" key="3">
    <source>
        <dbReference type="Proteomes" id="UP000749293"/>
    </source>
</evidence>
<feature type="region of interest" description="Disordered" evidence="1">
    <location>
        <begin position="229"/>
        <end position="251"/>
    </location>
</feature>
<organism evidence="2 3">
    <name type="scientific">Geosmithia morbida</name>
    <dbReference type="NCBI Taxonomy" id="1094350"/>
    <lineage>
        <taxon>Eukaryota</taxon>
        <taxon>Fungi</taxon>
        <taxon>Dikarya</taxon>
        <taxon>Ascomycota</taxon>
        <taxon>Pezizomycotina</taxon>
        <taxon>Sordariomycetes</taxon>
        <taxon>Hypocreomycetidae</taxon>
        <taxon>Hypocreales</taxon>
        <taxon>Bionectriaceae</taxon>
        <taxon>Geosmithia</taxon>
    </lineage>
</organism>
<dbReference type="RefSeq" id="XP_035319446.1">
    <property type="nucleotide sequence ID" value="XM_035464776.1"/>
</dbReference>
<dbReference type="Proteomes" id="UP000749293">
    <property type="component" value="Unassembled WGS sequence"/>
</dbReference>
<accession>A0A9P4YTL6</accession>
<evidence type="ECO:0000256" key="1">
    <source>
        <dbReference type="SAM" id="MobiDB-lite"/>
    </source>
</evidence>
<dbReference type="EMBL" id="JAANYQ010000015">
    <property type="protein sequence ID" value="KAF4120794.1"/>
    <property type="molecule type" value="Genomic_DNA"/>
</dbReference>
<feature type="compositionally biased region" description="Pro residues" evidence="1">
    <location>
        <begin position="240"/>
        <end position="249"/>
    </location>
</feature>
<dbReference type="GeneID" id="55969028"/>
<comment type="caution">
    <text evidence="2">The sequence shown here is derived from an EMBL/GenBank/DDBJ whole genome shotgun (WGS) entry which is preliminary data.</text>
</comment>
<dbReference type="AlphaFoldDB" id="A0A9P4YTL6"/>
<evidence type="ECO:0000313" key="2">
    <source>
        <dbReference type="EMBL" id="KAF4120794.1"/>
    </source>
</evidence>
<name>A0A9P4YTL6_9HYPO</name>
<proteinExistence type="predicted"/>
<keyword evidence="3" id="KW-1185">Reference proteome</keyword>
<dbReference type="OrthoDB" id="5221663at2759"/>
<protein>
    <submittedName>
        <fullName evidence="2">Uncharacterized protein</fullName>
    </submittedName>
</protein>
<reference evidence="2" key="1">
    <citation type="submission" date="2020-03" db="EMBL/GenBank/DDBJ databases">
        <title>Site-based positive gene gene selection in Geosmithia morbida across the United States reveals a broad range of putative effectors and factors for local host and environmental adapation.</title>
        <authorList>
            <person name="Onufrak A."/>
            <person name="Murdoch R.W."/>
            <person name="Gazis R."/>
            <person name="Huff M."/>
            <person name="Staton M."/>
            <person name="Klingeman W."/>
            <person name="Hadziabdic D."/>
        </authorList>
    </citation>
    <scope>NUCLEOTIDE SEQUENCE</scope>
    <source>
        <strain evidence="2">1262</strain>
    </source>
</reference>
<gene>
    <name evidence="2" type="ORF">GMORB2_2798</name>
</gene>
<sequence>MSSGRGPAMRPPQPLPPSDSVGSLLAAIANSISDAIRILNLSDKRLWGLDEVEQLRALEQALDEARKDFQELSPLVNGQLIYEADRTHDSLVELRQLRDRHAALVEELRGWSRSGGPIEATWMRATLHLRQDLHRSQCRAARRIFTSGQDSSARCLGAFLVRRVQRARKANGDVVGVEHGEYQRRHLEELRTCRRVGGFQRFGELDMAFICDFCDGHIIWTDVERVPSAPTTHEEEASSPWPPVSPPITNPITNATTSGYQRRPQPSQAQESWQATAHSMSRHREKQVVFAPLAIANHVAPHTGDWLARIICPFCEEEASKPLDEDDDDQVWRPDSTFEDVDALQEHLEWYHGPKTASSTPATNSCGIM</sequence>